<feature type="compositionally biased region" description="Polar residues" evidence="7">
    <location>
        <begin position="70"/>
        <end position="84"/>
    </location>
</feature>
<keyword evidence="2 6" id="KW-0479">Metal-binding</keyword>
<reference evidence="10" key="1">
    <citation type="submission" date="2024-04" db="EMBL/GenBank/DDBJ databases">
        <title>Salinicola lusitanus LLJ914,a marine bacterium isolated from the Okinawa Trough.</title>
        <authorList>
            <person name="Li J."/>
        </authorList>
    </citation>
    <scope>NUCLEOTIDE SEQUENCE [LARGE SCALE GENOMIC DNA]</scope>
</reference>
<feature type="zinc finger region" description="C3H1-type" evidence="6">
    <location>
        <begin position="160"/>
        <end position="186"/>
    </location>
</feature>
<dbReference type="InterPro" id="IPR054361">
    <property type="entry name" value="Znf-CCCH_ZC3H4/6/8"/>
</dbReference>
<feature type="compositionally biased region" description="Basic residues" evidence="7">
    <location>
        <begin position="107"/>
        <end position="120"/>
    </location>
</feature>
<keyword evidence="4 6" id="KW-0863">Zinc-finger</keyword>
<evidence type="ECO:0000256" key="4">
    <source>
        <dbReference type="ARBA" id="ARBA00022771"/>
    </source>
</evidence>
<comment type="caution">
    <text evidence="9">The sequence shown here is derived from an EMBL/GenBank/DDBJ whole genome shotgun (WGS) entry which is preliminary data.</text>
</comment>
<evidence type="ECO:0000256" key="1">
    <source>
        <dbReference type="ARBA" id="ARBA00022553"/>
    </source>
</evidence>
<feature type="zinc finger region" description="C3H1-type" evidence="6">
    <location>
        <begin position="189"/>
        <end position="216"/>
    </location>
</feature>
<dbReference type="PANTHER" id="PTHR13119">
    <property type="entry name" value="ZINC FINGER CCCH DOMAIN-CONTAINING PROTEI"/>
    <property type="match status" value="1"/>
</dbReference>
<keyword evidence="10" id="KW-1185">Reference proteome</keyword>
<dbReference type="PANTHER" id="PTHR13119:SF23">
    <property type="entry name" value="ZINC FINGER CCCH DOMAIN-CONTAINING PROTEIN 4"/>
    <property type="match status" value="1"/>
</dbReference>
<dbReference type="GO" id="GO:0005634">
    <property type="term" value="C:nucleus"/>
    <property type="evidence" value="ECO:0007669"/>
    <property type="project" value="TreeGrafter"/>
</dbReference>
<protein>
    <recommendedName>
        <fullName evidence="8">C3H1-type domain-containing protein</fullName>
    </recommendedName>
</protein>
<dbReference type="Pfam" id="PF22623">
    <property type="entry name" value="zf-CCCH_9"/>
    <property type="match status" value="1"/>
</dbReference>
<evidence type="ECO:0000256" key="6">
    <source>
        <dbReference type="PROSITE-ProRule" id="PRU00723"/>
    </source>
</evidence>
<feature type="compositionally biased region" description="Basic and acidic residues" evidence="7">
    <location>
        <begin position="19"/>
        <end position="30"/>
    </location>
</feature>
<dbReference type="SUPFAM" id="SSF90229">
    <property type="entry name" value="CCCH zinc finger"/>
    <property type="match status" value="2"/>
</dbReference>
<accession>A0AAW0PLS7</accession>
<evidence type="ECO:0000313" key="10">
    <source>
        <dbReference type="Proteomes" id="UP001460270"/>
    </source>
</evidence>
<dbReference type="GO" id="GO:0045892">
    <property type="term" value="P:negative regulation of DNA-templated transcription"/>
    <property type="evidence" value="ECO:0007669"/>
    <property type="project" value="InterPro"/>
</dbReference>
<dbReference type="InterPro" id="IPR036855">
    <property type="entry name" value="Znf_CCCH_sf"/>
</dbReference>
<feature type="compositionally biased region" description="Basic and acidic residues" evidence="7">
    <location>
        <begin position="58"/>
        <end position="68"/>
    </location>
</feature>
<feature type="region of interest" description="Disordered" evidence="7">
    <location>
        <begin position="19"/>
        <end position="141"/>
    </location>
</feature>
<organism evidence="9 10">
    <name type="scientific">Mugilogobius chulae</name>
    <name type="common">yellowstripe goby</name>
    <dbReference type="NCBI Taxonomy" id="88201"/>
    <lineage>
        <taxon>Eukaryota</taxon>
        <taxon>Metazoa</taxon>
        <taxon>Chordata</taxon>
        <taxon>Craniata</taxon>
        <taxon>Vertebrata</taxon>
        <taxon>Euteleostomi</taxon>
        <taxon>Actinopterygii</taxon>
        <taxon>Neopterygii</taxon>
        <taxon>Teleostei</taxon>
        <taxon>Neoteleostei</taxon>
        <taxon>Acanthomorphata</taxon>
        <taxon>Gobiaria</taxon>
        <taxon>Gobiiformes</taxon>
        <taxon>Gobioidei</taxon>
        <taxon>Gobiidae</taxon>
        <taxon>Gobionellinae</taxon>
        <taxon>Mugilogobius</taxon>
    </lineage>
</organism>
<dbReference type="InterPro" id="IPR045124">
    <property type="entry name" value="Su(sable)-like"/>
</dbReference>
<dbReference type="InterPro" id="IPR000571">
    <property type="entry name" value="Znf_CCCH"/>
</dbReference>
<feature type="compositionally biased region" description="Acidic residues" evidence="7">
    <location>
        <begin position="304"/>
        <end position="316"/>
    </location>
</feature>
<gene>
    <name evidence="9" type="ORF">WMY93_007145</name>
</gene>
<sequence>MMAFSNLFTSLCEVDRDVKEPTHRNEDNAKRQQQTKQTGPCVKRQQRRRQPYTASLSNEEHESPEAHRFNWSNNDPRPGTSRGTSYRHNHGTFSRHDHYRGNANNTHMKKAKNKGMKHRQRETAYRNARTRNQRQRYEDRQPRKPFMTQEFKEQHSLEVDGRFICIHFLRGQCIKGEGCQFEHIESYNGLIKKACKFYIQGFCLKGTNCPYLHETFPCKFFHTKGRCRRESCMFSHDPLTDLTKKLLDDFIEREEELKKKAEEETQSQTENVTESVEEKTTVEIAIPTDRLSFYQSSTVKEDALVPDEEPPAEEDDTPQRPVSENNGESEDALPSALEPPEPVCYSVEALLGPKLFKPCLYNTQKSQEDSLSESKTTSDSPFNCVILLLQLQVISILRPQLQQKKHQMN</sequence>
<dbReference type="Proteomes" id="UP001460270">
    <property type="component" value="Unassembled WGS sequence"/>
</dbReference>
<dbReference type="PROSITE" id="PS50103">
    <property type="entry name" value="ZF_C3H1"/>
    <property type="match status" value="3"/>
</dbReference>
<dbReference type="GO" id="GO:0003723">
    <property type="term" value="F:RNA binding"/>
    <property type="evidence" value="ECO:0007669"/>
    <property type="project" value="InterPro"/>
</dbReference>
<dbReference type="EMBL" id="JBBPFD010000004">
    <property type="protein sequence ID" value="KAK7930750.1"/>
    <property type="molecule type" value="Genomic_DNA"/>
</dbReference>
<feature type="zinc finger region" description="C3H1-type" evidence="6">
    <location>
        <begin position="217"/>
        <end position="239"/>
    </location>
</feature>
<dbReference type="Pfam" id="PF14608">
    <property type="entry name" value="zf-CCCH_2"/>
    <property type="match status" value="1"/>
</dbReference>
<feature type="region of interest" description="Disordered" evidence="7">
    <location>
        <begin position="300"/>
        <end position="340"/>
    </location>
</feature>
<keyword evidence="1" id="KW-0597">Phosphoprotein</keyword>
<proteinExistence type="predicted"/>
<dbReference type="Gene3D" id="4.10.1000.10">
    <property type="entry name" value="Zinc finger, CCCH-type"/>
    <property type="match status" value="1"/>
</dbReference>
<feature type="region of interest" description="Disordered" evidence="7">
    <location>
        <begin position="258"/>
        <end position="281"/>
    </location>
</feature>
<evidence type="ECO:0000256" key="5">
    <source>
        <dbReference type="ARBA" id="ARBA00022833"/>
    </source>
</evidence>
<dbReference type="AlphaFoldDB" id="A0AAW0PLS7"/>
<dbReference type="SMART" id="SM00356">
    <property type="entry name" value="ZnF_C3H1"/>
    <property type="match status" value="3"/>
</dbReference>
<evidence type="ECO:0000256" key="7">
    <source>
        <dbReference type="SAM" id="MobiDB-lite"/>
    </source>
</evidence>
<dbReference type="Pfam" id="PF18345">
    <property type="entry name" value="zf_CCCH_4"/>
    <property type="match status" value="1"/>
</dbReference>
<evidence type="ECO:0000259" key="8">
    <source>
        <dbReference type="PROSITE" id="PS50103"/>
    </source>
</evidence>
<name>A0AAW0PLS7_9GOBI</name>
<evidence type="ECO:0000313" key="9">
    <source>
        <dbReference type="EMBL" id="KAK7930750.1"/>
    </source>
</evidence>
<feature type="domain" description="C3H1-type" evidence="8">
    <location>
        <begin position="160"/>
        <end position="186"/>
    </location>
</feature>
<evidence type="ECO:0000256" key="2">
    <source>
        <dbReference type="ARBA" id="ARBA00022723"/>
    </source>
</evidence>
<evidence type="ECO:0000256" key="3">
    <source>
        <dbReference type="ARBA" id="ARBA00022737"/>
    </source>
</evidence>
<dbReference type="GO" id="GO:0008270">
    <property type="term" value="F:zinc ion binding"/>
    <property type="evidence" value="ECO:0007669"/>
    <property type="project" value="UniProtKB-KW"/>
</dbReference>
<feature type="domain" description="C3H1-type" evidence="8">
    <location>
        <begin position="189"/>
        <end position="216"/>
    </location>
</feature>
<feature type="domain" description="C3H1-type" evidence="8">
    <location>
        <begin position="217"/>
        <end position="239"/>
    </location>
</feature>
<keyword evidence="5 6" id="KW-0862">Zinc</keyword>
<keyword evidence="3" id="KW-0677">Repeat</keyword>